<dbReference type="InterPro" id="IPR031807">
    <property type="entry name" value="HicB-like"/>
</dbReference>
<dbReference type="InterPro" id="IPR035069">
    <property type="entry name" value="TTHA1013/TTHA0281-like"/>
</dbReference>
<evidence type="ECO:0000259" key="1">
    <source>
        <dbReference type="Pfam" id="PF15919"/>
    </source>
</evidence>
<feature type="domain" description="HicB-like antitoxin of toxin-antitoxin system" evidence="1">
    <location>
        <begin position="4"/>
        <end position="67"/>
    </location>
</feature>
<keyword evidence="3" id="KW-1185">Reference proteome</keyword>
<name>A0ABN0FDB9_9BURK</name>
<evidence type="ECO:0000313" key="2">
    <source>
        <dbReference type="EMBL" id="EIM96660.1"/>
    </source>
</evidence>
<dbReference type="RefSeq" id="WP_007588751.1">
    <property type="nucleotide sequence ID" value="NZ_AKAU01000186.1"/>
</dbReference>
<sequence>MLKYPARFEPVEEGGFLVTFRDVPEAITQGDTIEEALFMAADALATAMEVNFEDRRTVPTPSGVEEGEELVALSESMSDKVLAFNEMLAKA</sequence>
<proteinExistence type="predicted"/>
<dbReference type="PANTHER" id="PTHR34504:SF4">
    <property type="entry name" value="ANTITOXIN HICB"/>
    <property type="match status" value="1"/>
</dbReference>
<dbReference type="Pfam" id="PF15919">
    <property type="entry name" value="HicB_lk_antitox"/>
    <property type="match status" value="1"/>
</dbReference>
<protein>
    <recommendedName>
        <fullName evidence="1">HicB-like antitoxin of toxin-antitoxin system domain-containing protein</fullName>
    </recommendedName>
</protein>
<dbReference type="Proteomes" id="UP000004980">
    <property type="component" value="Unassembled WGS sequence"/>
</dbReference>
<reference evidence="2 3" key="1">
    <citation type="journal article" date="2012" name="J. Bacteriol.">
        <title>Draft Genome Sequence of the Soil Bacterium Burkholderia terrae Strain BS001, Which Interacts with Fungal Surface Structures.</title>
        <authorList>
            <person name="Nazir R."/>
            <person name="Hansen M.A."/>
            <person name="Sorensen S."/>
            <person name="van Elsas J.D."/>
        </authorList>
    </citation>
    <scope>NUCLEOTIDE SEQUENCE [LARGE SCALE GENOMIC DNA]</scope>
    <source>
        <strain evidence="2 3">BS001</strain>
    </source>
</reference>
<comment type="caution">
    <text evidence="2">The sequence shown here is derived from an EMBL/GenBank/DDBJ whole genome shotgun (WGS) entry which is preliminary data.</text>
</comment>
<dbReference type="EMBL" id="AKAU01000186">
    <property type="protein sequence ID" value="EIM96660.1"/>
    <property type="molecule type" value="Genomic_DNA"/>
</dbReference>
<accession>A0ABN0FDB9</accession>
<dbReference type="Gene3D" id="3.30.160.250">
    <property type="match status" value="1"/>
</dbReference>
<dbReference type="InterPro" id="IPR051404">
    <property type="entry name" value="TA_system_antitoxin"/>
</dbReference>
<gene>
    <name evidence="2" type="ORF">WQE_33066</name>
</gene>
<evidence type="ECO:0000313" key="3">
    <source>
        <dbReference type="Proteomes" id="UP000004980"/>
    </source>
</evidence>
<dbReference type="PANTHER" id="PTHR34504">
    <property type="entry name" value="ANTITOXIN HICB"/>
    <property type="match status" value="1"/>
</dbReference>
<organism evidence="2 3">
    <name type="scientific">Paraburkholderia hospita</name>
    <dbReference type="NCBI Taxonomy" id="169430"/>
    <lineage>
        <taxon>Bacteria</taxon>
        <taxon>Pseudomonadati</taxon>
        <taxon>Pseudomonadota</taxon>
        <taxon>Betaproteobacteria</taxon>
        <taxon>Burkholderiales</taxon>
        <taxon>Burkholderiaceae</taxon>
        <taxon>Paraburkholderia</taxon>
    </lineage>
</organism>
<dbReference type="SUPFAM" id="SSF143100">
    <property type="entry name" value="TTHA1013/TTHA0281-like"/>
    <property type="match status" value="1"/>
</dbReference>